<dbReference type="Proteomes" id="UP001629260">
    <property type="component" value="Unassembled WGS sequence"/>
</dbReference>
<gene>
    <name evidence="1" type="ORF">ABS764_00650</name>
</gene>
<organism evidence="1 2">
    <name type="scientific">Flavobacterium plantiphilum</name>
    <dbReference type="NCBI Taxonomy" id="3163297"/>
    <lineage>
        <taxon>Bacteria</taxon>
        <taxon>Pseudomonadati</taxon>
        <taxon>Bacteroidota</taxon>
        <taxon>Flavobacteriia</taxon>
        <taxon>Flavobacteriales</taxon>
        <taxon>Flavobacteriaceae</taxon>
        <taxon>Flavobacterium</taxon>
    </lineage>
</organism>
<accession>A0ABW8XNZ6</accession>
<protein>
    <submittedName>
        <fullName evidence="1">Uncharacterized protein</fullName>
    </submittedName>
</protein>
<comment type="caution">
    <text evidence="1">The sequence shown here is derived from an EMBL/GenBank/DDBJ whole genome shotgun (WGS) entry which is preliminary data.</text>
</comment>
<dbReference type="EMBL" id="JBELQA010000001">
    <property type="protein sequence ID" value="MFL9829345.1"/>
    <property type="molecule type" value="Genomic_DNA"/>
</dbReference>
<keyword evidence="2" id="KW-1185">Reference proteome</keyword>
<reference evidence="1 2" key="1">
    <citation type="submission" date="2024-06" db="EMBL/GenBank/DDBJ databases">
        <authorList>
            <person name="Kaempfer P."/>
            <person name="Viver T."/>
        </authorList>
    </citation>
    <scope>NUCLEOTIDE SEQUENCE [LARGE SCALE GENOMIC DNA]</scope>
    <source>
        <strain evidence="1 2">ST-87</strain>
    </source>
</reference>
<name>A0ABW8XNZ6_9FLAO</name>
<sequence>MLFETEYPSPDGNGILLCLSLRHKRYSGQQETAPGNQNEA</sequence>
<proteinExistence type="predicted"/>
<evidence type="ECO:0000313" key="2">
    <source>
        <dbReference type="Proteomes" id="UP001629260"/>
    </source>
</evidence>
<evidence type="ECO:0000313" key="1">
    <source>
        <dbReference type="EMBL" id="MFL9829345.1"/>
    </source>
</evidence>